<accession>A0A090RQJ5</accession>
<keyword evidence="1" id="KW-0413">Isomerase</keyword>
<dbReference type="GO" id="GO:0016853">
    <property type="term" value="F:isomerase activity"/>
    <property type="evidence" value="ECO:0007669"/>
    <property type="project" value="UniProtKB-KW"/>
</dbReference>
<sequence length="125" mass="14467">MKYLSGQSNYDKFPHIEVKGFEGQAKRGWESILKEVSQRVNSSSKHILVIDTYHGVNHNEVLDQLVAPLYPTLVINTDHAKYSESQIFAMLERNITDDRVFGVIAPHKLEEFSITTNYKHFKIKF</sequence>
<organism evidence="1 2">
    <name type="scientific">Vibrio maritimus</name>
    <dbReference type="NCBI Taxonomy" id="990268"/>
    <lineage>
        <taxon>Bacteria</taxon>
        <taxon>Pseudomonadati</taxon>
        <taxon>Pseudomonadota</taxon>
        <taxon>Gammaproteobacteria</taxon>
        <taxon>Vibrionales</taxon>
        <taxon>Vibrionaceae</taxon>
        <taxon>Vibrio</taxon>
    </lineage>
</organism>
<dbReference type="Proteomes" id="UP000029228">
    <property type="component" value="Unassembled WGS sequence"/>
</dbReference>
<protein>
    <submittedName>
        <fullName evidence="1">Mannose-6-phosphate isomerase class I</fullName>
    </submittedName>
</protein>
<gene>
    <name evidence="1" type="ORF">JCM19235_5382</name>
</gene>
<dbReference type="STRING" id="990268.JCM19235_5382"/>
<evidence type="ECO:0000313" key="1">
    <source>
        <dbReference type="EMBL" id="GAL16833.1"/>
    </source>
</evidence>
<evidence type="ECO:0000313" key="2">
    <source>
        <dbReference type="Proteomes" id="UP000029228"/>
    </source>
</evidence>
<keyword evidence="2" id="KW-1185">Reference proteome</keyword>
<proteinExistence type="predicted"/>
<comment type="caution">
    <text evidence="1">The sequence shown here is derived from an EMBL/GenBank/DDBJ whole genome shotgun (WGS) entry which is preliminary data.</text>
</comment>
<dbReference type="EMBL" id="BBMR01000001">
    <property type="protein sequence ID" value="GAL16833.1"/>
    <property type="molecule type" value="Genomic_DNA"/>
</dbReference>
<dbReference type="AlphaFoldDB" id="A0A090RQJ5"/>
<name>A0A090RQJ5_9VIBR</name>
<reference evidence="1 2" key="1">
    <citation type="submission" date="2014-09" db="EMBL/GenBank/DDBJ databases">
        <title>Vibrio maritimus JCM 19235. (C45) whole genome shotgun sequence.</title>
        <authorList>
            <person name="Sawabe T."/>
            <person name="Meirelles P."/>
            <person name="Nakanishi M."/>
            <person name="Sayaka M."/>
            <person name="Hattori M."/>
            <person name="Ohkuma M."/>
        </authorList>
    </citation>
    <scope>NUCLEOTIDE SEQUENCE [LARGE SCALE GENOMIC DNA]</scope>
    <source>
        <strain evidence="2">JCM19235</strain>
    </source>
</reference>
<reference evidence="1 2" key="2">
    <citation type="submission" date="2014-09" db="EMBL/GenBank/DDBJ databases">
        <authorList>
            <consortium name="NBRP consortium"/>
            <person name="Sawabe T."/>
            <person name="Meirelles P."/>
            <person name="Nakanishi M."/>
            <person name="Sayaka M."/>
            <person name="Hattori M."/>
            <person name="Ohkuma M."/>
        </authorList>
    </citation>
    <scope>NUCLEOTIDE SEQUENCE [LARGE SCALE GENOMIC DNA]</scope>
    <source>
        <strain evidence="2">JCM19235</strain>
    </source>
</reference>